<evidence type="ECO:0000256" key="3">
    <source>
        <dbReference type="ARBA" id="ARBA00022989"/>
    </source>
</evidence>
<gene>
    <name evidence="5" type="primary">nuoN</name>
    <name evidence="8" type="ORF">OG913_24415</name>
</gene>
<keyword evidence="3 5" id="KW-1133">Transmembrane helix</keyword>
<organism evidence="8 9">
    <name type="scientific">Microbispora hainanensis</name>
    <dbReference type="NCBI Taxonomy" id="568844"/>
    <lineage>
        <taxon>Bacteria</taxon>
        <taxon>Bacillati</taxon>
        <taxon>Actinomycetota</taxon>
        <taxon>Actinomycetes</taxon>
        <taxon>Streptosporangiales</taxon>
        <taxon>Streptosporangiaceae</taxon>
        <taxon>Microbispora</taxon>
    </lineage>
</organism>
<feature type="transmembrane region" description="Helical" evidence="5">
    <location>
        <begin position="362"/>
        <end position="386"/>
    </location>
</feature>
<keyword evidence="5" id="KW-0520">NAD</keyword>
<dbReference type="HAMAP" id="MF_00445">
    <property type="entry name" value="NDH1_NuoN_1"/>
    <property type="match status" value="1"/>
</dbReference>
<comment type="subunit">
    <text evidence="5">NDH-1 is composed of 14 different subunits. Subunits NuoA, H, J, K, L, M, N constitute the membrane sector of the complex.</text>
</comment>
<dbReference type="Pfam" id="PF00361">
    <property type="entry name" value="Proton_antipo_M"/>
    <property type="match status" value="1"/>
</dbReference>
<evidence type="ECO:0000256" key="1">
    <source>
        <dbReference type="ARBA" id="ARBA00004127"/>
    </source>
</evidence>
<keyword evidence="2 5" id="KW-0812">Transmembrane</keyword>
<comment type="catalytic activity">
    <reaction evidence="5">
        <text>a quinone + NADH + 5 H(+)(in) = a quinol + NAD(+) + 4 H(+)(out)</text>
        <dbReference type="Rhea" id="RHEA:57888"/>
        <dbReference type="ChEBI" id="CHEBI:15378"/>
        <dbReference type="ChEBI" id="CHEBI:24646"/>
        <dbReference type="ChEBI" id="CHEBI:57540"/>
        <dbReference type="ChEBI" id="CHEBI:57945"/>
        <dbReference type="ChEBI" id="CHEBI:132124"/>
    </reaction>
</comment>
<keyword evidence="5" id="KW-0874">Quinone</keyword>
<dbReference type="InterPro" id="IPR010096">
    <property type="entry name" value="NADH-Q_OxRdtase_suN/2"/>
</dbReference>
<name>A0ABZ1SHX9_9ACTN</name>
<evidence type="ECO:0000313" key="9">
    <source>
        <dbReference type="Proteomes" id="UP001432011"/>
    </source>
</evidence>
<keyword evidence="5" id="KW-0813">Transport</keyword>
<feature type="transmembrane region" description="Helical" evidence="5">
    <location>
        <begin position="51"/>
        <end position="71"/>
    </location>
</feature>
<dbReference type="EMBL" id="CP108085">
    <property type="protein sequence ID" value="WUP72561.1"/>
    <property type="molecule type" value="Genomic_DNA"/>
</dbReference>
<keyword evidence="9" id="KW-1185">Reference proteome</keyword>
<feature type="transmembrane region" description="Helical" evidence="5">
    <location>
        <begin position="607"/>
        <end position="626"/>
    </location>
</feature>
<keyword evidence="4 5" id="KW-0472">Membrane</keyword>
<evidence type="ECO:0000313" key="8">
    <source>
        <dbReference type="EMBL" id="WUP72561.1"/>
    </source>
</evidence>
<comment type="similarity">
    <text evidence="5">Belongs to the complex I subunit 2 family.</text>
</comment>
<evidence type="ECO:0000256" key="5">
    <source>
        <dbReference type="HAMAP-Rule" id="MF_00445"/>
    </source>
</evidence>
<feature type="transmembrane region" description="Helical" evidence="5">
    <location>
        <begin position="565"/>
        <end position="586"/>
    </location>
</feature>
<feature type="transmembrane region" description="Helical" evidence="5">
    <location>
        <begin position="530"/>
        <end position="553"/>
    </location>
</feature>
<feature type="transmembrane region" description="Helical" evidence="5">
    <location>
        <begin position="457"/>
        <end position="479"/>
    </location>
</feature>
<evidence type="ECO:0000256" key="4">
    <source>
        <dbReference type="ARBA" id="ARBA00023136"/>
    </source>
</evidence>
<sequence>MTGGSMTGGSMTGGSMTGGSMTGGSMTGGGVLGGVFGGGVMDGGVIQSIDYAAVAAPLILALVAGLVLLLDAFLPARPGGARVLGLVTLGGMVAALAVVAVQAASGGARRTFCVPASLGGASALGQPATGQPVAGMAATGRIAAGQAATDQIAMGQSALGQSALGQSAAGQAAMGRGVAASCSLVADRFSLLIAAVVLAAGVVVVLLSMTEIATARDAGSDKRVPAGEWHFLLLATLTGAVLLPASRDLIMLVVSLELVSLPVFALTALRRHDGRAAEAALKLFLVSVVSTAITLFGVSLLYGVTGSVHLDRIDAALRTAGGMTGGAAGGVTGDSIGDSIGDTAGDMAGAAAGGTAGDMARVAVVAIVLVAAGFAFKIAAVPFHFWAGDVYQGAPVPVAALLSVVSKASGFAGLILLLTYALPGRAAVWAPGVAVVAALTMTAGNVLAMRQRAAVRLLAWSSVAQSGYILAPLAVYAVAPRAAVGASVAYLVFYAAMNLIAFAVVLLVARLPGGQDLEAYRGLALRSPAAGLSLAFALVCLAGLPPGLAGLFAKIVVFRAVVDGGLGWLALVMAANTVVGLYYYIAWTARLFAPPAAGESRTVSARAAAGAAVAVTVAVTVVFSVAPQVVLSVTG</sequence>
<dbReference type="RefSeq" id="WP_328708500.1">
    <property type="nucleotide sequence ID" value="NZ_CP108085.1"/>
</dbReference>
<evidence type="ECO:0000256" key="6">
    <source>
        <dbReference type="RuleBase" id="RU000320"/>
    </source>
</evidence>
<dbReference type="Proteomes" id="UP001432011">
    <property type="component" value="Chromosome"/>
</dbReference>
<feature type="transmembrane region" description="Helical" evidence="5">
    <location>
        <begin position="398"/>
        <end position="422"/>
    </location>
</feature>
<comment type="function">
    <text evidence="5">NDH-1 shuttles electrons from NADH, via FMN and iron-sulfur (Fe-S) centers, to quinones in the respiratory chain. The immediate electron acceptor for the enzyme in this species is believed to be a menaquinone. Couples the redox reaction to proton translocation (for every two electrons transferred, four hydrogen ions are translocated across the cytoplasmic membrane), and thus conserves the redox energy in a proton gradient.</text>
</comment>
<feature type="transmembrane region" description="Helical" evidence="5">
    <location>
        <begin position="191"/>
        <end position="214"/>
    </location>
</feature>
<keyword evidence="5" id="KW-1278">Translocase</keyword>
<dbReference type="EC" id="7.1.1.-" evidence="5"/>
<accession>A0ABZ1SHX9</accession>
<evidence type="ECO:0000259" key="7">
    <source>
        <dbReference type="Pfam" id="PF00361"/>
    </source>
</evidence>
<feature type="transmembrane region" description="Helical" evidence="5">
    <location>
        <begin position="249"/>
        <end position="269"/>
    </location>
</feature>
<feature type="transmembrane region" description="Helical" evidence="5">
    <location>
        <begin position="428"/>
        <end position="448"/>
    </location>
</feature>
<feature type="transmembrane region" description="Helical" evidence="5">
    <location>
        <begin position="491"/>
        <end position="509"/>
    </location>
</feature>
<evidence type="ECO:0000256" key="2">
    <source>
        <dbReference type="ARBA" id="ARBA00022692"/>
    </source>
</evidence>
<feature type="transmembrane region" description="Helical" evidence="5">
    <location>
        <begin position="83"/>
        <end position="104"/>
    </location>
</feature>
<comment type="subcellular location">
    <subcellularLocation>
        <location evidence="5">Cell membrane</location>
        <topology evidence="5">Multi-pass membrane protein</topology>
    </subcellularLocation>
    <subcellularLocation>
        <location evidence="1">Endomembrane system</location>
        <topology evidence="1">Multi-pass membrane protein</topology>
    </subcellularLocation>
    <subcellularLocation>
        <location evidence="6">Membrane</location>
        <topology evidence="6">Multi-pass membrane protein</topology>
    </subcellularLocation>
</comment>
<dbReference type="InterPro" id="IPR001750">
    <property type="entry name" value="ND/Mrp_TM"/>
</dbReference>
<feature type="domain" description="NADH:quinone oxidoreductase/Mrp antiporter transmembrane" evidence="7">
    <location>
        <begin position="246"/>
        <end position="577"/>
    </location>
</feature>
<protein>
    <recommendedName>
        <fullName evidence="5">NADH-quinone oxidoreductase subunit N</fullName>
        <ecNumber evidence="5">7.1.1.-</ecNumber>
    </recommendedName>
    <alternativeName>
        <fullName evidence="5">NADH dehydrogenase I subunit N</fullName>
    </alternativeName>
    <alternativeName>
        <fullName evidence="5">NDH-1 subunit N</fullName>
    </alternativeName>
</protein>
<dbReference type="PANTHER" id="PTHR22773">
    <property type="entry name" value="NADH DEHYDROGENASE"/>
    <property type="match status" value="1"/>
</dbReference>
<reference evidence="8" key="1">
    <citation type="submission" date="2022-10" db="EMBL/GenBank/DDBJ databases">
        <title>The complete genomes of actinobacterial strains from the NBC collection.</title>
        <authorList>
            <person name="Joergensen T.S."/>
            <person name="Alvarez Arevalo M."/>
            <person name="Sterndorff E.B."/>
            <person name="Faurdal D."/>
            <person name="Vuksanovic O."/>
            <person name="Mourched A.-S."/>
            <person name="Charusanti P."/>
            <person name="Shaw S."/>
            <person name="Blin K."/>
            <person name="Weber T."/>
        </authorList>
    </citation>
    <scope>NUCLEOTIDE SEQUENCE</scope>
    <source>
        <strain evidence="8">NBC_00254</strain>
    </source>
</reference>
<proteinExistence type="inferred from homology"/>
<keyword evidence="5" id="KW-1003">Cell membrane</keyword>
<feature type="transmembrane region" description="Helical" evidence="5">
    <location>
        <begin position="281"/>
        <end position="302"/>
    </location>
</feature>